<gene>
    <name evidence="1" type="ORF">HNY73_016939</name>
</gene>
<evidence type="ECO:0000313" key="1">
    <source>
        <dbReference type="EMBL" id="KAF8774385.1"/>
    </source>
</evidence>
<name>A0A8T0EPC6_ARGBR</name>
<sequence length="229" mass="25906">MSRNLIVVRFKLKCGSPCDSSLVPAILAEVEEIKEISLNHAGSEVSISNSLSSRSLFQSGIDVLQDDSLEEASPTFLAFTEGRRPKKKKNTLNHISQACPRTHKNRITRHNAVNNYLVRALERRKYTVHQEPIFDTPSGKRKPDIVAIKDNKIFVIDTLACQGTSPEDLLLWRERDTGARDLIILQRQGSSAFQPDVEFRGYVVITIEDRPGVPMENVLCGRRFCHLYM</sequence>
<comment type="caution">
    <text evidence="1">The sequence shown here is derived from an EMBL/GenBank/DDBJ whole genome shotgun (WGS) entry which is preliminary data.</text>
</comment>
<dbReference type="EMBL" id="JABXBU010002227">
    <property type="protein sequence ID" value="KAF8774385.1"/>
    <property type="molecule type" value="Genomic_DNA"/>
</dbReference>
<accession>A0A8T0EPC6</accession>
<dbReference type="AlphaFoldDB" id="A0A8T0EPC6"/>
<reference evidence="1" key="2">
    <citation type="submission" date="2020-06" db="EMBL/GenBank/DDBJ databases">
        <authorList>
            <person name="Sheffer M."/>
        </authorList>
    </citation>
    <scope>NUCLEOTIDE SEQUENCE</scope>
</reference>
<reference evidence="1" key="1">
    <citation type="journal article" date="2020" name="bioRxiv">
        <title>Chromosome-level reference genome of the European wasp spider Argiope bruennichi: a resource for studies on range expansion and evolutionary adaptation.</title>
        <authorList>
            <person name="Sheffer M.M."/>
            <person name="Hoppe A."/>
            <person name="Krehenwinkel H."/>
            <person name="Uhl G."/>
            <person name="Kuss A.W."/>
            <person name="Jensen L."/>
            <person name="Jensen C."/>
            <person name="Gillespie R.G."/>
            <person name="Hoff K.J."/>
            <person name="Prost S."/>
        </authorList>
    </citation>
    <scope>NUCLEOTIDE SEQUENCE</scope>
</reference>
<keyword evidence="2" id="KW-1185">Reference proteome</keyword>
<proteinExistence type="predicted"/>
<dbReference type="Proteomes" id="UP000807504">
    <property type="component" value="Unassembled WGS sequence"/>
</dbReference>
<protein>
    <submittedName>
        <fullName evidence="1">Retrovirus-related Pol polyprotein type-2 like protein</fullName>
    </submittedName>
</protein>
<organism evidence="1 2">
    <name type="scientific">Argiope bruennichi</name>
    <name type="common">Wasp spider</name>
    <name type="synonym">Aranea bruennichi</name>
    <dbReference type="NCBI Taxonomy" id="94029"/>
    <lineage>
        <taxon>Eukaryota</taxon>
        <taxon>Metazoa</taxon>
        <taxon>Ecdysozoa</taxon>
        <taxon>Arthropoda</taxon>
        <taxon>Chelicerata</taxon>
        <taxon>Arachnida</taxon>
        <taxon>Araneae</taxon>
        <taxon>Araneomorphae</taxon>
        <taxon>Entelegynae</taxon>
        <taxon>Araneoidea</taxon>
        <taxon>Araneidae</taxon>
        <taxon>Argiope</taxon>
    </lineage>
</organism>
<evidence type="ECO:0000313" key="2">
    <source>
        <dbReference type="Proteomes" id="UP000807504"/>
    </source>
</evidence>